<name>A0A9W9FKU4_9EURO</name>
<sequence>MSTQEAQSILLTHSHPQQSFRLLELSPELEQLLSSKDAPAEQFPHLFVGSTNTTSFELKSPSAALAQAVADPSAPEYVNLCTQTQTYRILQVQSSNSIHMLQPSLGHISRADIKVVEEEAGETGALNLPDKAMTTIAKCASTLGLHTPSGGFSAIPFLEKSLRLYDRRSDDDDADDGDVAMGDTSCGGQMGLLEVQRLREGVCADIPVSTAQCEDGWTELCAFVHREQDEVACCRPSARTRLNVWKRMVEGAILQGIDLEKQFLVGDLWKSVLDDDDTSALPFPRNLLEAVVRRLCALDQRPPLADEMKWASFDKLDCTRWVGETYLAATAPTPSSAIGRNEFLRAWKDCLPESWRGEAALSKLTDGAYKSPDPTAIHFVEASQRQQTSKAASAGSTTASNAKVTRNWHELLKSRR</sequence>
<dbReference type="EMBL" id="JAPMSZ010000005">
    <property type="protein sequence ID" value="KAJ5102066.1"/>
    <property type="molecule type" value="Genomic_DNA"/>
</dbReference>
<comment type="caution">
    <text evidence="4">The sequence shown here is derived from an EMBL/GenBank/DDBJ whole genome shotgun (WGS) entry which is preliminary data.</text>
</comment>
<dbReference type="GeneID" id="81394038"/>
<protein>
    <recommendedName>
        <fullName evidence="6">Sister chromatid cohesion protein Dcc1</fullName>
    </recommendedName>
</protein>
<evidence type="ECO:0000313" key="4">
    <source>
        <dbReference type="EMBL" id="KAJ5102066.1"/>
    </source>
</evidence>
<organism evidence="4 5">
    <name type="scientific">Penicillium alfredii</name>
    <dbReference type="NCBI Taxonomy" id="1506179"/>
    <lineage>
        <taxon>Eukaryota</taxon>
        <taxon>Fungi</taxon>
        <taxon>Dikarya</taxon>
        <taxon>Ascomycota</taxon>
        <taxon>Pezizomycotina</taxon>
        <taxon>Eurotiomycetes</taxon>
        <taxon>Eurotiomycetidae</taxon>
        <taxon>Eurotiales</taxon>
        <taxon>Aspergillaceae</taxon>
        <taxon>Penicillium</taxon>
    </lineage>
</organism>
<dbReference type="Pfam" id="PF09724">
    <property type="entry name" value="Dcc1"/>
    <property type="match status" value="1"/>
</dbReference>
<dbReference type="GO" id="GO:0006260">
    <property type="term" value="P:DNA replication"/>
    <property type="evidence" value="ECO:0007669"/>
    <property type="project" value="UniProtKB-KW"/>
</dbReference>
<comment type="similarity">
    <text evidence="1">Belongs to the DCC1 family.</text>
</comment>
<dbReference type="Proteomes" id="UP001141434">
    <property type="component" value="Unassembled WGS sequence"/>
</dbReference>
<feature type="compositionally biased region" description="Low complexity" evidence="3">
    <location>
        <begin position="388"/>
        <end position="400"/>
    </location>
</feature>
<dbReference type="GO" id="GO:0000785">
    <property type="term" value="C:chromatin"/>
    <property type="evidence" value="ECO:0007669"/>
    <property type="project" value="TreeGrafter"/>
</dbReference>
<dbReference type="GO" id="GO:0034088">
    <property type="term" value="P:maintenance of mitotic sister chromatid cohesion"/>
    <property type="evidence" value="ECO:0007669"/>
    <property type="project" value="TreeGrafter"/>
</dbReference>
<evidence type="ECO:0000256" key="2">
    <source>
        <dbReference type="ARBA" id="ARBA00022705"/>
    </source>
</evidence>
<dbReference type="InterPro" id="IPR019128">
    <property type="entry name" value="Dcc1"/>
</dbReference>
<dbReference type="AlphaFoldDB" id="A0A9W9FKU4"/>
<gene>
    <name evidence="4" type="ORF">NUU61_004288</name>
</gene>
<keyword evidence="5" id="KW-1185">Reference proteome</keyword>
<dbReference type="GO" id="GO:0000775">
    <property type="term" value="C:chromosome, centromeric region"/>
    <property type="evidence" value="ECO:0007669"/>
    <property type="project" value="TreeGrafter"/>
</dbReference>
<evidence type="ECO:0000313" key="5">
    <source>
        <dbReference type="Proteomes" id="UP001141434"/>
    </source>
</evidence>
<evidence type="ECO:0000256" key="1">
    <source>
        <dbReference type="ARBA" id="ARBA00007017"/>
    </source>
</evidence>
<dbReference type="RefSeq" id="XP_056512897.1">
    <property type="nucleotide sequence ID" value="XM_056654870.1"/>
</dbReference>
<evidence type="ECO:0000256" key="3">
    <source>
        <dbReference type="SAM" id="MobiDB-lite"/>
    </source>
</evidence>
<dbReference type="OrthoDB" id="5199543at2759"/>
<feature type="region of interest" description="Disordered" evidence="3">
    <location>
        <begin position="383"/>
        <end position="402"/>
    </location>
</feature>
<dbReference type="PANTHER" id="PTHR13395:SF6">
    <property type="entry name" value="SISTER CHROMATID COHESION PROTEIN DCC1"/>
    <property type="match status" value="1"/>
</dbReference>
<proteinExistence type="inferred from homology"/>
<reference evidence="4" key="2">
    <citation type="journal article" date="2023" name="IMA Fungus">
        <title>Comparative genomic study of the Penicillium genus elucidates a diverse pangenome and 15 lateral gene transfer events.</title>
        <authorList>
            <person name="Petersen C."/>
            <person name="Sorensen T."/>
            <person name="Nielsen M.R."/>
            <person name="Sondergaard T.E."/>
            <person name="Sorensen J.L."/>
            <person name="Fitzpatrick D.A."/>
            <person name="Frisvad J.C."/>
            <person name="Nielsen K.L."/>
        </authorList>
    </citation>
    <scope>NUCLEOTIDE SEQUENCE</scope>
    <source>
        <strain evidence="4">IBT 34128</strain>
    </source>
</reference>
<dbReference type="GO" id="GO:0031390">
    <property type="term" value="C:Ctf18 RFC-like complex"/>
    <property type="evidence" value="ECO:0007669"/>
    <property type="project" value="InterPro"/>
</dbReference>
<accession>A0A9W9FKU4</accession>
<reference evidence="4" key="1">
    <citation type="submission" date="2022-11" db="EMBL/GenBank/DDBJ databases">
        <authorList>
            <person name="Petersen C."/>
        </authorList>
    </citation>
    <scope>NUCLEOTIDE SEQUENCE</scope>
    <source>
        <strain evidence="4">IBT 34128</strain>
    </source>
</reference>
<dbReference type="PANTHER" id="PTHR13395">
    <property type="entry name" value="SISTER CHROMATID COHESION PROTEIN DCC1-RELATED"/>
    <property type="match status" value="1"/>
</dbReference>
<keyword evidence="2" id="KW-0235">DNA replication</keyword>
<evidence type="ECO:0008006" key="6">
    <source>
        <dbReference type="Google" id="ProtNLM"/>
    </source>
</evidence>